<keyword evidence="3" id="KW-1185">Reference proteome</keyword>
<keyword evidence="1" id="KW-0472">Membrane</keyword>
<dbReference type="EMBL" id="JBBPBN010000039">
    <property type="protein sequence ID" value="KAK8999796.1"/>
    <property type="molecule type" value="Genomic_DNA"/>
</dbReference>
<keyword evidence="1" id="KW-1133">Transmembrane helix</keyword>
<accession>A0ABR2QH39</accession>
<evidence type="ECO:0000256" key="1">
    <source>
        <dbReference type="SAM" id="Phobius"/>
    </source>
</evidence>
<evidence type="ECO:0000313" key="2">
    <source>
        <dbReference type="EMBL" id="KAK8999796.1"/>
    </source>
</evidence>
<feature type="transmembrane region" description="Helical" evidence="1">
    <location>
        <begin position="29"/>
        <end position="47"/>
    </location>
</feature>
<reference evidence="2 3" key="1">
    <citation type="journal article" date="2024" name="G3 (Bethesda)">
        <title>Genome assembly of Hibiscus sabdariffa L. provides insights into metabolisms of medicinal natural products.</title>
        <authorList>
            <person name="Kim T."/>
        </authorList>
    </citation>
    <scope>NUCLEOTIDE SEQUENCE [LARGE SCALE GENOMIC DNA]</scope>
    <source>
        <strain evidence="2">TK-2024</strain>
        <tissue evidence="2">Old leaves</tissue>
    </source>
</reference>
<organism evidence="2 3">
    <name type="scientific">Hibiscus sabdariffa</name>
    <name type="common">roselle</name>
    <dbReference type="NCBI Taxonomy" id="183260"/>
    <lineage>
        <taxon>Eukaryota</taxon>
        <taxon>Viridiplantae</taxon>
        <taxon>Streptophyta</taxon>
        <taxon>Embryophyta</taxon>
        <taxon>Tracheophyta</taxon>
        <taxon>Spermatophyta</taxon>
        <taxon>Magnoliopsida</taxon>
        <taxon>eudicotyledons</taxon>
        <taxon>Gunneridae</taxon>
        <taxon>Pentapetalae</taxon>
        <taxon>rosids</taxon>
        <taxon>malvids</taxon>
        <taxon>Malvales</taxon>
        <taxon>Malvaceae</taxon>
        <taxon>Malvoideae</taxon>
        <taxon>Hibiscus</taxon>
    </lineage>
</organism>
<keyword evidence="1" id="KW-0812">Transmembrane</keyword>
<gene>
    <name evidence="2" type="ORF">V6N11_065292</name>
</gene>
<comment type="caution">
    <text evidence="2">The sequence shown here is derived from an EMBL/GenBank/DDBJ whole genome shotgun (WGS) entry which is preliminary data.</text>
</comment>
<evidence type="ECO:0000313" key="3">
    <source>
        <dbReference type="Proteomes" id="UP001396334"/>
    </source>
</evidence>
<protein>
    <submittedName>
        <fullName evidence="2">Uncharacterized protein</fullName>
    </submittedName>
</protein>
<dbReference type="Proteomes" id="UP001396334">
    <property type="component" value="Unassembled WGS sequence"/>
</dbReference>
<proteinExistence type="predicted"/>
<sequence>MIATGRHCKNVSLSATPKVSNVFKNSGNGSFLMFCMMIIWIGKWILLQERNPEEARRAYLESNPTRKAKSGKCGGKGASSVDVVSLVDNARRVKVANDEHGHLDMEEGVPKMVTATTTQDATVLVKRSMNAMVHGDRGTLSL</sequence>
<name>A0ABR2QH39_9ROSI</name>